<sequence>MPSIYQQQLGADFAKLHPRIQERLAFSSHDHRAFVGEGVMECVWHGPFFTRPFLRAGLGRQITFPETGQNVPFRIENYAYLDPLGRETVTWIRRFHFPEHTRCFDATMVRSAARQTIVDYLGTHQHVAVDIAMAVTARGGLRLRAGAQRFREGWVAFRLPNVFAALADVEEWYDEAAACYRIEVVVRNPLIGKLFGYNGSFQSSWREVAPEQIPAYALPLRYEARE</sequence>
<organism evidence="2 3">
    <name type="scientific">Hymenobacter properus</name>
    <dbReference type="NCBI Taxonomy" id="2791026"/>
    <lineage>
        <taxon>Bacteria</taxon>
        <taxon>Pseudomonadati</taxon>
        <taxon>Bacteroidota</taxon>
        <taxon>Cytophagia</taxon>
        <taxon>Cytophagales</taxon>
        <taxon>Hymenobacteraceae</taxon>
        <taxon>Hymenobacter</taxon>
    </lineage>
</organism>
<feature type="domain" description="DUF4166" evidence="1">
    <location>
        <begin position="16"/>
        <end position="201"/>
    </location>
</feature>
<protein>
    <submittedName>
        <fullName evidence="2">DUF4166 domain-containing protein</fullName>
    </submittedName>
</protein>
<accession>A0A931BGJ2</accession>
<comment type="caution">
    <text evidence="2">The sequence shown here is derived from an EMBL/GenBank/DDBJ whole genome shotgun (WGS) entry which is preliminary data.</text>
</comment>
<dbReference type="AlphaFoldDB" id="A0A931BGJ2"/>
<evidence type="ECO:0000313" key="2">
    <source>
        <dbReference type="EMBL" id="MBF9143544.1"/>
    </source>
</evidence>
<name>A0A931BGJ2_9BACT</name>
<dbReference type="Proteomes" id="UP000645610">
    <property type="component" value="Unassembled WGS sequence"/>
</dbReference>
<proteinExistence type="predicted"/>
<dbReference type="InterPro" id="IPR025311">
    <property type="entry name" value="DUF4166"/>
</dbReference>
<reference evidence="2 3" key="1">
    <citation type="submission" date="2020-11" db="EMBL/GenBank/DDBJ databases">
        <authorList>
            <person name="Kim M.K."/>
        </authorList>
    </citation>
    <scope>NUCLEOTIDE SEQUENCE [LARGE SCALE GENOMIC DNA]</scope>
    <source>
        <strain evidence="2 3">BT439</strain>
    </source>
</reference>
<evidence type="ECO:0000259" key="1">
    <source>
        <dbReference type="Pfam" id="PF13761"/>
    </source>
</evidence>
<dbReference type="EMBL" id="JADQDP010000004">
    <property type="protein sequence ID" value="MBF9143544.1"/>
    <property type="molecule type" value="Genomic_DNA"/>
</dbReference>
<evidence type="ECO:0000313" key="3">
    <source>
        <dbReference type="Proteomes" id="UP000645610"/>
    </source>
</evidence>
<gene>
    <name evidence="2" type="ORF">I2I01_18005</name>
</gene>
<keyword evidence="3" id="KW-1185">Reference proteome</keyword>
<dbReference type="RefSeq" id="WP_196287891.1">
    <property type="nucleotide sequence ID" value="NZ_JADQDP010000004.1"/>
</dbReference>
<dbReference type="Pfam" id="PF13761">
    <property type="entry name" value="DUF4166"/>
    <property type="match status" value="1"/>
</dbReference>